<protein>
    <recommendedName>
        <fullName evidence="1">ELP1 three-helical bundle domain-containing protein</fullName>
    </recommendedName>
</protein>
<evidence type="ECO:0000259" key="1">
    <source>
        <dbReference type="Pfam" id="PF23936"/>
    </source>
</evidence>
<keyword evidence="3" id="KW-1185">Reference proteome</keyword>
<evidence type="ECO:0000313" key="3">
    <source>
        <dbReference type="Proteomes" id="UP000267096"/>
    </source>
</evidence>
<feature type="domain" description="ELP1 three-helical bundle" evidence="1">
    <location>
        <begin position="3"/>
        <end position="67"/>
    </location>
</feature>
<dbReference type="EMBL" id="UYRR01007069">
    <property type="protein sequence ID" value="VDK23259.1"/>
    <property type="molecule type" value="Genomic_DNA"/>
</dbReference>
<dbReference type="Proteomes" id="UP000267096">
    <property type="component" value="Unassembled WGS sequence"/>
</dbReference>
<accession>A0A3P6NJT5</accession>
<dbReference type="OrthoDB" id="5876317at2759"/>
<reference evidence="2 3" key="1">
    <citation type="submission" date="2018-11" db="EMBL/GenBank/DDBJ databases">
        <authorList>
            <consortium name="Pathogen Informatics"/>
        </authorList>
    </citation>
    <scope>NUCLEOTIDE SEQUENCE [LARGE SCALE GENOMIC DNA]</scope>
</reference>
<sequence length="132" mass="15134">MTKGSAYEDAGLLNALKNIVSVVDKHQEEVKGLIRALFVVDKIEESNELQLEFASLISSVDRNMTTIWPSYLEAHIITGPIREMYRDVNGCVLLPTDNENLMPQRINLSSEMIAPLIRKNVFWKMQIWDENK</sequence>
<dbReference type="Pfam" id="PF23936">
    <property type="entry name" value="HB_ELP1"/>
    <property type="match status" value="1"/>
</dbReference>
<proteinExistence type="predicted"/>
<evidence type="ECO:0000313" key="2">
    <source>
        <dbReference type="EMBL" id="VDK23259.1"/>
    </source>
</evidence>
<dbReference type="InterPro" id="IPR056169">
    <property type="entry name" value="HB_ELP1"/>
</dbReference>
<dbReference type="AlphaFoldDB" id="A0A3P6NJT5"/>
<name>A0A3P6NJT5_ANISI</name>
<gene>
    <name evidence="2" type="ORF">ASIM_LOCUS4170</name>
</gene>
<organism evidence="2 3">
    <name type="scientific">Anisakis simplex</name>
    <name type="common">Herring worm</name>
    <dbReference type="NCBI Taxonomy" id="6269"/>
    <lineage>
        <taxon>Eukaryota</taxon>
        <taxon>Metazoa</taxon>
        <taxon>Ecdysozoa</taxon>
        <taxon>Nematoda</taxon>
        <taxon>Chromadorea</taxon>
        <taxon>Rhabditida</taxon>
        <taxon>Spirurina</taxon>
        <taxon>Ascaridomorpha</taxon>
        <taxon>Ascaridoidea</taxon>
        <taxon>Anisakidae</taxon>
        <taxon>Anisakis</taxon>
        <taxon>Anisakis simplex complex</taxon>
    </lineage>
</organism>